<comment type="similarity">
    <text evidence="2 7">Belongs to the FHIPEP (flagella/HR/invasion proteins export pore) family.</text>
</comment>
<dbReference type="Gene3D" id="3.40.30.60">
    <property type="entry name" value="FHIPEP family, domain 1"/>
    <property type="match status" value="1"/>
</dbReference>
<dbReference type="PANTHER" id="PTHR30161">
    <property type="entry name" value="FLAGELLAR EXPORT PROTEIN, MEMBRANE FLHA SUBUNIT-RELATED"/>
    <property type="match status" value="1"/>
</dbReference>
<sequence length="686" mass="76018">MKITQHLVVAFVVLIIALIIIPLPPFLLDFMFIINISISLMILLTTMFIGGPLEFPIFPSLLLITTLLRLALNISSTRLILSNGGDAGQVIKTFGSFVLGGNAVVGFIIFIIIILVQFLVITKGAERISEVTARFTLDAMPGKQMAIDADLSSGVITDEQAKERRINIQREAEFYGSMDGATKLVKGDAIASMIIAVINLIAGSIIGMVQGSMDIAEVISVYSIATVGDGLVSQVPGLMISVATAMIVTRAVSESNLNEEVIKQFLSQPRVLIIAGISVSMMCLIPGAPILQILPIALFLIFLGYSLIRKAKVVVETGVEDQMSQMMDEENNEVEFYRNIDNVYNVIGVEPIEMEFGYSLLPMVDERSSGNFIDRIVIFRKQFALDMGVVIPTVRLRDNGMINPNQYLIKIKGEEVAKGEVLVDYFLALDSGGNSEPIEGIETIEPAYGIKGKWITENEKEMAEVYGYTVIDAISVIVTHMSEVIKKHINELLSRQDINTLLENVSKTDPAIVGDVIPNIISIADFQKILINLLKEGVPIRDLHSILETLSDHGVTIKDTDMLTEYVRQKLKRTITRKYTDGNSIKVITLDQEIENIILNSAKKNEHGTYLAIDPQVVEKIVERVTEQIERVKDIIDRSIILTSPIVRIYFKRLIEQFFGDLTVLSFNEIEANIQIQVIGMIKLEN</sequence>
<feature type="transmembrane region" description="Helical" evidence="7">
    <location>
        <begin position="30"/>
        <end position="49"/>
    </location>
</feature>
<dbReference type="PANTHER" id="PTHR30161:SF1">
    <property type="entry name" value="FLAGELLAR BIOSYNTHESIS PROTEIN FLHA-RELATED"/>
    <property type="match status" value="1"/>
</dbReference>
<feature type="transmembrane region" description="Helical" evidence="7">
    <location>
        <begin position="61"/>
        <end position="81"/>
    </location>
</feature>
<evidence type="ECO:0000313" key="8">
    <source>
        <dbReference type="EMBL" id="KNZ42637.1"/>
    </source>
</evidence>
<accession>A0A0L6U2Q7</accession>
<dbReference type="InterPro" id="IPR042196">
    <property type="entry name" value="FHIPEP_4"/>
</dbReference>
<keyword evidence="9" id="KW-1185">Reference proteome</keyword>
<dbReference type="InterPro" id="IPR001712">
    <property type="entry name" value="T3SS_FHIPEP"/>
</dbReference>
<feature type="transmembrane region" description="Helical" evidence="7">
    <location>
        <begin position="272"/>
        <end position="305"/>
    </location>
</feature>
<evidence type="ECO:0000256" key="7">
    <source>
        <dbReference type="RuleBase" id="RU364093"/>
    </source>
</evidence>
<comment type="function">
    <text evidence="7">Required for formation of the rod structure of the flagellar apparatus. Together with FliI and FliH, may constitute the export apparatus of flagellin.</text>
</comment>
<evidence type="ECO:0000256" key="6">
    <source>
        <dbReference type="ARBA" id="ARBA00023136"/>
    </source>
</evidence>
<keyword evidence="3 7" id="KW-1003">Cell membrane</keyword>
<keyword evidence="5 7" id="KW-1133">Transmembrane helix</keyword>
<feature type="transmembrane region" description="Helical" evidence="7">
    <location>
        <begin position="189"/>
        <end position="211"/>
    </location>
</feature>
<dbReference type="InterPro" id="IPR042193">
    <property type="entry name" value="FHIPEP_3"/>
</dbReference>
<keyword evidence="8" id="KW-0282">Flagellum</keyword>
<proteinExistence type="inferred from homology"/>
<evidence type="ECO:0000256" key="1">
    <source>
        <dbReference type="ARBA" id="ARBA00004651"/>
    </source>
</evidence>
<dbReference type="Gene3D" id="3.40.50.12790">
    <property type="entry name" value="FHIPEP family, domain 4"/>
    <property type="match status" value="1"/>
</dbReference>
<dbReference type="PRINTS" id="PR00949">
    <property type="entry name" value="TYPE3IMAPROT"/>
</dbReference>
<dbReference type="GO" id="GO:0009306">
    <property type="term" value="P:protein secretion"/>
    <property type="evidence" value="ECO:0007669"/>
    <property type="project" value="InterPro"/>
</dbReference>
<evidence type="ECO:0000256" key="5">
    <source>
        <dbReference type="ARBA" id="ARBA00022989"/>
    </source>
</evidence>
<feature type="transmembrane region" description="Helical" evidence="7">
    <location>
        <begin position="7"/>
        <end position="24"/>
    </location>
</feature>
<name>A0A0L6U2Q7_9FIRM</name>
<dbReference type="AlphaFoldDB" id="A0A0L6U2Q7"/>
<keyword evidence="4 7" id="KW-0812">Transmembrane</keyword>
<comment type="caution">
    <text evidence="8">The sequence shown here is derived from an EMBL/GenBank/DDBJ whole genome shotgun (WGS) entry which is preliminary data.</text>
</comment>
<keyword evidence="8" id="KW-0969">Cilium</keyword>
<dbReference type="PIRSF" id="PIRSF005419">
    <property type="entry name" value="FlhA"/>
    <property type="match status" value="1"/>
</dbReference>
<protein>
    <recommendedName>
        <fullName evidence="7">Flagellar biosynthesis protein FlhA</fullName>
    </recommendedName>
</protein>
<dbReference type="OrthoDB" id="9759185at2"/>
<dbReference type="Gene3D" id="1.10.8.540">
    <property type="entry name" value="FHIPEP family, domain 3"/>
    <property type="match status" value="1"/>
</dbReference>
<dbReference type="InterPro" id="IPR006301">
    <property type="entry name" value="FlhA"/>
</dbReference>
<evidence type="ECO:0000256" key="2">
    <source>
        <dbReference type="ARBA" id="ARBA00008835"/>
    </source>
</evidence>
<dbReference type="RefSeq" id="WP_050739401.1">
    <property type="nucleotide sequence ID" value="NZ_LGYO01000011.1"/>
</dbReference>
<dbReference type="GO" id="GO:0005886">
    <property type="term" value="C:plasma membrane"/>
    <property type="evidence" value="ECO:0007669"/>
    <property type="project" value="UniProtKB-SubCell"/>
</dbReference>
<keyword evidence="7" id="KW-0653">Protein transport</keyword>
<organism evidence="8 9">
    <name type="scientific">Acetobacterium bakii</name>
    <dbReference type="NCBI Taxonomy" id="52689"/>
    <lineage>
        <taxon>Bacteria</taxon>
        <taxon>Bacillati</taxon>
        <taxon>Bacillota</taxon>
        <taxon>Clostridia</taxon>
        <taxon>Eubacteriales</taxon>
        <taxon>Eubacteriaceae</taxon>
        <taxon>Acetobacterium</taxon>
    </lineage>
</organism>
<reference evidence="9" key="1">
    <citation type="submission" date="2015-07" db="EMBL/GenBank/DDBJ databases">
        <title>Draft genome sequence of Acetobacterium bakii DSM 8293, a potential psychrophilic chemical producer through syngas fermentation.</title>
        <authorList>
            <person name="Song Y."/>
            <person name="Hwang S."/>
            <person name="Cho B.-K."/>
        </authorList>
    </citation>
    <scope>NUCLEOTIDE SEQUENCE [LARGE SCALE GENOMIC DNA]</scope>
    <source>
        <strain evidence="9">DSM 8239</strain>
    </source>
</reference>
<keyword evidence="7" id="KW-0813">Transport</keyword>
<evidence type="ECO:0000256" key="4">
    <source>
        <dbReference type="ARBA" id="ARBA00022692"/>
    </source>
</evidence>
<dbReference type="InterPro" id="IPR042194">
    <property type="entry name" value="FHIPEP_1"/>
</dbReference>
<dbReference type="NCBIfam" id="TIGR01398">
    <property type="entry name" value="FlhA"/>
    <property type="match status" value="1"/>
</dbReference>
<keyword evidence="6 7" id="KW-0472">Membrane</keyword>
<dbReference type="EMBL" id="LGYO01000011">
    <property type="protein sequence ID" value="KNZ42637.1"/>
    <property type="molecule type" value="Genomic_DNA"/>
</dbReference>
<dbReference type="Proteomes" id="UP000036873">
    <property type="component" value="Unassembled WGS sequence"/>
</dbReference>
<comment type="subcellular location">
    <subcellularLocation>
        <location evidence="1 7">Cell membrane</location>
        <topology evidence="1 7">Multi-pass membrane protein</topology>
    </subcellularLocation>
</comment>
<keyword evidence="7" id="KW-1006">Bacterial flagellum protein export</keyword>
<feature type="transmembrane region" description="Helical" evidence="7">
    <location>
        <begin position="231"/>
        <end position="252"/>
    </location>
</feature>
<evidence type="ECO:0000313" key="9">
    <source>
        <dbReference type="Proteomes" id="UP000036873"/>
    </source>
</evidence>
<gene>
    <name evidence="7" type="primary">flhA</name>
    <name evidence="8" type="ORF">AKG39_05715</name>
</gene>
<dbReference type="GO" id="GO:0044780">
    <property type="term" value="P:bacterial-type flagellum assembly"/>
    <property type="evidence" value="ECO:0007669"/>
    <property type="project" value="InterPro"/>
</dbReference>
<dbReference type="PATRIC" id="fig|52689.4.peg.233"/>
<keyword evidence="7" id="KW-1005">Bacterial flagellum biogenesis</keyword>
<keyword evidence="8" id="KW-0966">Cell projection</keyword>
<dbReference type="Pfam" id="PF00771">
    <property type="entry name" value="FHIPEP"/>
    <property type="match status" value="1"/>
</dbReference>
<evidence type="ECO:0000256" key="3">
    <source>
        <dbReference type="ARBA" id="ARBA00022475"/>
    </source>
</evidence>
<feature type="transmembrane region" description="Helical" evidence="7">
    <location>
        <begin position="93"/>
        <end position="120"/>
    </location>
</feature>
<dbReference type="STRING" id="52689.AKG39_05715"/>